<dbReference type="GO" id="GO:0019028">
    <property type="term" value="C:viral capsid"/>
    <property type="evidence" value="ECO:0007669"/>
    <property type="project" value="UniProtKB-KW"/>
</dbReference>
<dbReference type="InterPro" id="IPR000937">
    <property type="entry name" value="Capsid_prot_S-dom_vir"/>
</dbReference>
<sequence>MPRVAAKQKVVYVKPAAKRATAVVRKPRAVAVKPAPAAKRKPASSMVSSLLSGGGSLLGGAMGGPAGAALGGAAGKLVGKLFGHGDYTVSNVESINKNNLVLSNAANIPQFGTGKVATKFVHREFLGDIYSAATANTFKIQSYPLNPGQASTFPWLADVVKAKYQQYRFNGCVFEFRSMSSDALNSTNTALGSVIMSTDYDSADVVFASKQEMENTEFSSSCKPSVNMLHAIECERTQTPVNELYIRAYDVPAGKDIRLYDLGRVSIATTGCQGTNVNLGELWVTYDIDCFKAIEQSPYYGTPVSEFKLSGVVSTNALGDLPPTPLVDQIGCTFVRDSGTDTVILPYDMKKGTIFSVYYAVYGASTASIPYQSMTVAGGVVGYGSYAAHPYSASLTTDNKTRYQVFKYDGTGTPAAPPTLAFTGGLVPNTITNASLVIAVIGGGYVPDGN</sequence>
<evidence type="ECO:0000313" key="5">
    <source>
        <dbReference type="Proteomes" id="UP001228304"/>
    </source>
</evidence>
<keyword evidence="2" id="KW-0167">Capsid protein</keyword>
<dbReference type="EMBL" id="MT263594">
    <property type="protein sequence ID" value="QMW68774.1"/>
    <property type="molecule type" value="Genomic_DNA"/>
</dbReference>
<protein>
    <submittedName>
        <fullName evidence="4">Capsid protein</fullName>
    </submittedName>
</protein>
<dbReference type="Gene3D" id="2.60.120.20">
    <property type="match status" value="1"/>
</dbReference>
<dbReference type="Proteomes" id="UP001228304">
    <property type="component" value="Segment"/>
</dbReference>
<organism evidence="4 5">
    <name type="scientific">Crucivirus-295</name>
    <dbReference type="NCBI Taxonomy" id="2761264"/>
    <lineage>
        <taxon>Viruses</taxon>
        <taxon>Cruciviruses</taxon>
        <taxon>Crucivirus</taxon>
    </lineage>
</organism>
<dbReference type="GO" id="GO:0005198">
    <property type="term" value="F:structural molecule activity"/>
    <property type="evidence" value="ECO:0007669"/>
    <property type="project" value="InterPro"/>
</dbReference>
<evidence type="ECO:0000313" key="4">
    <source>
        <dbReference type="EMBL" id="QMW68774.1"/>
    </source>
</evidence>
<accession>A0A7G5M391</accession>
<name>A0A7G5M391_9VIRU</name>
<feature type="domain" description="Icosahedral viral capsid protein S" evidence="3">
    <location>
        <begin position="108"/>
        <end position="294"/>
    </location>
</feature>
<dbReference type="Pfam" id="PF00729">
    <property type="entry name" value="Viral_coat"/>
    <property type="match status" value="1"/>
</dbReference>
<keyword evidence="2" id="KW-0946">Virion</keyword>
<dbReference type="InterPro" id="IPR029053">
    <property type="entry name" value="Viral_coat"/>
</dbReference>
<evidence type="ECO:0000259" key="3">
    <source>
        <dbReference type="Pfam" id="PF00729"/>
    </source>
</evidence>
<evidence type="ECO:0000256" key="1">
    <source>
        <dbReference type="ARBA" id="ARBA00007446"/>
    </source>
</evidence>
<reference evidence="4" key="1">
    <citation type="submission" date="2020-03" db="EMBL/GenBank/DDBJ databases">
        <title>Unveiling Crucivirus Diversity by Mining Metagenomic Data.</title>
        <authorList>
            <person name="de la Higuera I."/>
            <person name="Kasun G.W."/>
            <person name="Torrance E.L."/>
            <person name="Pratt A.A."/>
            <person name="Maluenda A."/>
            <person name="Colombet J."/>
            <person name="Bisseux M."/>
            <person name="Ravet V."/>
            <person name="Dayaram A."/>
            <person name="Stainton D."/>
            <person name="Kraberger S."/>
            <person name="Zawar-Reza P."/>
            <person name="Goldstien S."/>
            <person name="Briskie J.V."/>
            <person name="White R."/>
            <person name="Taylor H."/>
            <person name="Gomez C."/>
            <person name="Ainley D.G."/>
            <person name="Harding J.S."/>
            <person name="Fontenele R.S."/>
            <person name="Schreck J."/>
            <person name="Ribeiro S.G."/>
            <person name="Oswald S.A."/>
            <person name="Arnold J."/>
            <person name="Enault F."/>
            <person name="Varsani A."/>
            <person name="Stedman K.M."/>
        </authorList>
    </citation>
    <scope>NUCLEOTIDE SEQUENCE</scope>
    <source>
        <strain evidence="4">BS_189</strain>
    </source>
</reference>
<proteinExistence type="inferred from homology"/>
<dbReference type="SUPFAM" id="SSF88633">
    <property type="entry name" value="Positive stranded ssRNA viruses"/>
    <property type="match status" value="1"/>
</dbReference>
<comment type="similarity">
    <text evidence="1">Belongs to the icosahedral plant coat protein family.</text>
</comment>
<keyword evidence="5" id="KW-1185">Reference proteome</keyword>
<evidence type="ECO:0000256" key="2">
    <source>
        <dbReference type="ARBA" id="ARBA00022561"/>
    </source>
</evidence>